<evidence type="ECO:0000313" key="3">
    <source>
        <dbReference type="Proteomes" id="UP000184184"/>
    </source>
</evidence>
<dbReference type="EMBL" id="FRCZ01000004">
    <property type="protein sequence ID" value="SHN17856.1"/>
    <property type="molecule type" value="Genomic_DNA"/>
</dbReference>
<evidence type="ECO:0000313" key="2">
    <source>
        <dbReference type="EMBL" id="SHN17856.1"/>
    </source>
</evidence>
<keyword evidence="2" id="KW-0808">Transferase</keyword>
<evidence type="ECO:0000259" key="1">
    <source>
        <dbReference type="Pfam" id="PF01636"/>
    </source>
</evidence>
<dbReference type="InterPro" id="IPR051678">
    <property type="entry name" value="AGP_Transferase"/>
</dbReference>
<keyword evidence="3" id="KW-1185">Reference proteome</keyword>
<dbReference type="Pfam" id="PF01636">
    <property type="entry name" value="APH"/>
    <property type="match status" value="1"/>
</dbReference>
<dbReference type="STRING" id="1027249.SAMN05216179_2305"/>
<proteinExistence type="predicted"/>
<dbReference type="AlphaFoldDB" id="A0A1M7PLE2"/>
<sequence length="304" mass="34936">MDKIPSSLVEYTDLLPFWKEATSWELLRQWSLSEVWRVGKLDGSSFIVKKGTRENSREVSVYKHLLTPLGLDIPTIYKYYEDIATGILIMKDLKGKTLEYDPQHKDFVEAAKHLAKIRNKANLGIIDKRLTNETYLENYISEENIIDDLRFIIQQCEYIETSQVNILKKALKVLPYHIGKLYEILPVTLTHNDYHSKNIIKNNNGIAVIDWASAKLSPHLGDLYCLISSASESNIESTDLIDAYCEGIDDNLSQDIEWQINIGGICWIIYVLRQLLEYGVKAISVAREWIPGLVNDLDKLMKEL</sequence>
<dbReference type="InterPro" id="IPR011009">
    <property type="entry name" value="Kinase-like_dom_sf"/>
</dbReference>
<dbReference type="InterPro" id="IPR002575">
    <property type="entry name" value="Aminoglycoside_PTrfase"/>
</dbReference>
<protein>
    <submittedName>
        <fullName evidence="2">Phosphotransferase enzyme family protein</fullName>
    </submittedName>
</protein>
<dbReference type="Proteomes" id="UP000184184">
    <property type="component" value="Unassembled WGS sequence"/>
</dbReference>
<dbReference type="PANTHER" id="PTHR21310">
    <property type="entry name" value="AMINOGLYCOSIDE PHOSPHOTRANSFERASE-RELATED-RELATED"/>
    <property type="match status" value="1"/>
</dbReference>
<organism evidence="2 3">
    <name type="scientific">Gracilibacillus kekensis</name>
    <dbReference type="NCBI Taxonomy" id="1027249"/>
    <lineage>
        <taxon>Bacteria</taxon>
        <taxon>Bacillati</taxon>
        <taxon>Bacillota</taxon>
        <taxon>Bacilli</taxon>
        <taxon>Bacillales</taxon>
        <taxon>Bacillaceae</taxon>
        <taxon>Gracilibacillus</taxon>
    </lineage>
</organism>
<dbReference type="SUPFAM" id="SSF56112">
    <property type="entry name" value="Protein kinase-like (PK-like)"/>
    <property type="match status" value="1"/>
</dbReference>
<gene>
    <name evidence="2" type="ORF">SAMN05216179_2305</name>
</gene>
<dbReference type="GO" id="GO:0016740">
    <property type="term" value="F:transferase activity"/>
    <property type="evidence" value="ECO:0007669"/>
    <property type="project" value="UniProtKB-KW"/>
</dbReference>
<feature type="domain" description="Aminoglycoside phosphotransferase" evidence="1">
    <location>
        <begin position="34"/>
        <end position="244"/>
    </location>
</feature>
<reference evidence="2 3" key="1">
    <citation type="submission" date="2016-11" db="EMBL/GenBank/DDBJ databases">
        <authorList>
            <person name="Jaros S."/>
            <person name="Januszkiewicz K."/>
            <person name="Wedrychowicz H."/>
        </authorList>
    </citation>
    <scope>NUCLEOTIDE SEQUENCE [LARGE SCALE GENOMIC DNA]</scope>
    <source>
        <strain evidence="2 3">CGMCC 1.10681</strain>
    </source>
</reference>
<name>A0A1M7PLE2_9BACI</name>
<dbReference type="Gene3D" id="3.90.1200.10">
    <property type="match status" value="1"/>
</dbReference>
<accession>A0A1M7PLE2</accession>
<dbReference type="OrthoDB" id="9800774at2"/>
<dbReference type="RefSeq" id="WP_073201992.1">
    <property type="nucleotide sequence ID" value="NZ_FRCZ01000004.1"/>
</dbReference>